<dbReference type="GO" id="GO:0022857">
    <property type="term" value="F:transmembrane transporter activity"/>
    <property type="evidence" value="ECO:0007669"/>
    <property type="project" value="InterPro"/>
</dbReference>
<feature type="transmembrane region" description="Helical" evidence="7">
    <location>
        <begin position="111"/>
        <end position="129"/>
    </location>
</feature>
<evidence type="ECO:0000256" key="7">
    <source>
        <dbReference type="SAM" id="Phobius"/>
    </source>
</evidence>
<feature type="transmembrane region" description="Helical" evidence="7">
    <location>
        <begin position="340"/>
        <end position="360"/>
    </location>
</feature>
<accession>A0A9P4JTZ2</accession>
<feature type="transmembrane region" description="Helical" evidence="7">
    <location>
        <begin position="480"/>
        <end position="499"/>
    </location>
</feature>
<feature type="domain" description="Major facilitator superfamily (MFS) profile" evidence="8">
    <location>
        <begin position="17"/>
        <end position="503"/>
    </location>
</feature>
<feature type="transmembrane region" description="Helical" evidence="7">
    <location>
        <begin position="12"/>
        <end position="30"/>
    </location>
</feature>
<evidence type="ECO:0000256" key="1">
    <source>
        <dbReference type="ARBA" id="ARBA00004141"/>
    </source>
</evidence>
<organism evidence="9 10">
    <name type="scientific">Delitschia confertaspora ATCC 74209</name>
    <dbReference type="NCBI Taxonomy" id="1513339"/>
    <lineage>
        <taxon>Eukaryota</taxon>
        <taxon>Fungi</taxon>
        <taxon>Dikarya</taxon>
        <taxon>Ascomycota</taxon>
        <taxon>Pezizomycotina</taxon>
        <taxon>Dothideomycetes</taxon>
        <taxon>Pleosporomycetidae</taxon>
        <taxon>Pleosporales</taxon>
        <taxon>Delitschiaceae</taxon>
        <taxon>Delitschia</taxon>
    </lineage>
</organism>
<keyword evidence="3" id="KW-0813">Transport</keyword>
<keyword evidence="5 7" id="KW-1133">Transmembrane helix</keyword>
<evidence type="ECO:0000256" key="5">
    <source>
        <dbReference type="ARBA" id="ARBA00022989"/>
    </source>
</evidence>
<evidence type="ECO:0000313" key="10">
    <source>
        <dbReference type="Proteomes" id="UP000799536"/>
    </source>
</evidence>
<evidence type="ECO:0000256" key="3">
    <source>
        <dbReference type="ARBA" id="ARBA00022448"/>
    </source>
</evidence>
<keyword evidence="4 7" id="KW-0812">Transmembrane</keyword>
<dbReference type="InterPro" id="IPR020846">
    <property type="entry name" value="MFS_dom"/>
</dbReference>
<dbReference type="Gene3D" id="1.20.1250.20">
    <property type="entry name" value="MFS general substrate transporter like domains"/>
    <property type="match status" value="1"/>
</dbReference>
<protein>
    <recommendedName>
        <fullName evidence="8">Major facilitator superfamily (MFS) profile domain-containing protein</fullName>
    </recommendedName>
</protein>
<keyword evidence="6 7" id="KW-0472">Membrane</keyword>
<dbReference type="EMBL" id="ML993862">
    <property type="protein sequence ID" value="KAF2205080.1"/>
    <property type="molecule type" value="Genomic_DNA"/>
</dbReference>
<comment type="subcellular location">
    <subcellularLocation>
        <location evidence="1">Membrane</location>
        <topology evidence="1">Multi-pass membrane protein</topology>
    </subcellularLocation>
</comment>
<feature type="transmembrane region" description="Helical" evidence="7">
    <location>
        <begin position="296"/>
        <end position="320"/>
    </location>
</feature>
<dbReference type="SUPFAM" id="SSF103473">
    <property type="entry name" value="MFS general substrate transporter"/>
    <property type="match status" value="2"/>
</dbReference>
<feature type="transmembrane region" description="Helical" evidence="7">
    <location>
        <begin position="217"/>
        <end position="244"/>
    </location>
</feature>
<dbReference type="PROSITE" id="PS50850">
    <property type="entry name" value="MFS"/>
    <property type="match status" value="1"/>
</dbReference>
<dbReference type="AlphaFoldDB" id="A0A9P4JTZ2"/>
<dbReference type="Pfam" id="PF07690">
    <property type="entry name" value="MFS_1"/>
    <property type="match status" value="1"/>
</dbReference>
<evidence type="ECO:0000256" key="2">
    <source>
        <dbReference type="ARBA" id="ARBA00008335"/>
    </source>
</evidence>
<keyword evidence="10" id="KW-1185">Reference proteome</keyword>
<dbReference type="FunFam" id="1.20.1250.20:FF:000284">
    <property type="entry name" value="Siderophore iron transporter mirB"/>
    <property type="match status" value="1"/>
</dbReference>
<feature type="transmembrane region" description="Helical" evidence="7">
    <location>
        <begin position="256"/>
        <end position="276"/>
    </location>
</feature>
<sequence length="515" mass="57052">MLRAIANVWSTSHMIVAYILIFIINFVQAMQQGMSFSLTPYLTSSFSLDSLTATTSIMSSLIGGIFKLPLAKILDIWGRPQGFALMVLCMLRGLIMMAGCQNVQTYAAAQVFYWVGYNGMSYTLGIFVADTSSLKNRGFMFAFISSPYIAIVWITGPMAKAFLAVDGPGWRWGYGTFTIVVFAVTFPLYALFMWNYRKAKNMGLIVNHKSNRTFLELVKYYTIEFDLAGIFLLAIGLALFLLPFSLYSYQGDGWKSSMIICMLVFGVVFLIVFALYEKFIAPKTFIPFDLLVDRTVMGACVLAAVLFVSFLQVVNGLSITKATYALVTEVSIRWTGRFKWLALYFGVPVTILGVALMANFRQPDVHIGYVVMCQIFIAFSGGTLVICEQMAVMAAASHQHLAVVLAVEAMFSSIGGAIGSTVAAAVWRGVFPKRLQRYLPEESKADWATIYRSITAQLSYPKGTATRHAIERAYGDVQKYMIAGGSSVLVLAIISVVVWRDIKVKDFKQAKGRVV</sequence>
<feature type="transmembrane region" description="Helical" evidence="7">
    <location>
        <begin position="174"/>
        <end position="196"/>
    </location>
</feature>
<reference evidence="9" key="1">
    <citation type="journal article" date="2020" name="Stud. Mycol.">
        <title>101 Dothideomycetes genomes: a test case for predicting lifestyles and emergence of pathogens.</title>
        <authorList>
            <person name="Haridas S."/>
            <person name="Albert R."/>
            <person name="Binder M."/>
            <person name="Bloem J."/>
            <person name="Labutti K."/>
            <person name="Salamov A."/>
            <person name="Andreopoulos B."/>
            <person name="Baker S."/>
            <person name="Barry K."/>
            <person name="Bills G."/>
            <person name="Bluhm B."/>
            <person name="Cannon C."/>
            <person name="Castanera R."/>
            <person name="Culley D."/>
            <person name="Daum C."/>
            <person name="Ezra D."/>
            <person name="Gonzalez J."/>
            <person name="Henrissat B."/>
            <person name="Kuo A."/>
            <person name="Liang C."/>
            <person name="Lipzen A."/>
            <person name="Lutzoni F."/>
            <person name="Magnuson J."/>
            <person name="Mondo S."/>
            <person name="Nolan M."/>
            <person name="Ohm R."/>
            <person name="Pangilinan J."/>
            <person name="Park H.-J."/>
            <person name="Ramirez L."/>
            <person name="Alfaro M."/>
            <person name="Sun H."/>
            <person name="Tritt A."/>
            <person name="Yoshinaga Y."/>
            <person name="Zwiers L.-H."/>
            <person name="Turgeon B."/>
            <person name="Goodwin S."/>
            <person name="Spatafora J."/>
            <person name="Crous P."/>
            <person name="Grigoriev I."/>
        </authorList>
    </citation>
    <scope>NUCLEOTIDE SEQUENCE</scope>
    <source>
        <strain evidence="9">ATCC 74209</strain>
    </source>
</reference>
<feature type="transmembrane region" description="Helical" evidence="7">
    <location>
        <begin position="141"/>
        <end position="162"/>
    </location>
</feature>
<dbReference type="InterPro" id="IPR036259">
    <property type="entry name" value="MFS_trans_sf"/>
</dbReference>
<dbReference type="GO" id="GO:0005886">
    <property type="term" value="C:plasma membrane"/>
    <property type="evidence" value="ECO:0007669"/>
    <property type="project" value="TreeGrafter"/>
</dbReference>
<dbReference type="PANTHER" id="PTHR23501">
    <property type="entry name" value="MAJOR FACILITATOR SUPERFAMILY"/>
    <property type="match status" value="1"/>
</dbReference>
<dbReference type="Proteomes" id="UP000799536">
    <property type="component" value="Unassembled WGS sequence"/>
</dbReference>
<evidence type="ECO:0000256" key="6">
    <source>
        <dbReference type="ARBA" id="ARBA00023136"/>
    </source>
</evidence>
<name>A0A9P4JTZ2_9PLEO</name>
<proteinExistence type="inferred from homology"/>
<evidence type="ECO:0000259" key="8">
    <source>
        <dbReference type="PROSITE" id="PS50850"/>
    </source>
</evidence>
<feature type="transmembrane region" description="Helical" evidence="7">
    <location>
        <begin position="401"/>
        <end position="427"/>
    </location>
</feature>
<dbReference type="InterPro" id="IPR011701">
    <property type="entry name" value="MFS"/>
</dbReference>
<dbReference type="PANTHER" id="PTHR23501:SF3">
    <property type="entry name" value="MAJOR FACILITATOR SUPERFAMILY (MFS) PROFILE DOMAIN-CONTAINING PROTEIN"/>
    <property type="match status" value="1"/>
</dbReference>
<feature type="transmembrane region" description="Helical" evidence="7">
    <location>
        <begin position="367"/>
        <end position="395"/>
    </location>
</feature>
<comment type="caution">
    <text evidence="9">The sequence shown here is derived from an EMBL/GenBank/DDBJ whole genome shotgun (WGS) entry which is preliminary data.</text>
</comment>
<dbReference type="OrthoDB" id="4078873at2759"/>
<comment type="similarity">
    <text evidence="2">Belongs to the major facilitator superfamily.</text>
</comment>
<gene>
    <name evidence="9" type="ORF">GQ43DRAFT_453320</name>
</gene>
<feature type="transmembrane region" description="Helical" evidence="7">
    <location>
        <begin position="82"/>
        <end position="99"/>
    </location>
</feature>
<evidence type="ECO:0000256" key="4">
    <source>
        <dbReference type="ARBA" id="ARBA00022692"/>
    </source>
</evidence>
<evidence type="ECO:0000313" key="9">
    <source>
        <dbReference type="EMBL" id="KAF2205080.1"/>
    </source>
</evidence>